<keyword evidence="4" id="KW-1185">Reference proteome</keyword>
<evidence type="ECO:0000313" key="4">
    <source>
        <dbReference type="Proteomes" id="UP000199568"/>
    </source>
</evidence>
<dbReference type="InterPro" id="IPR018658">
    <property type="entry name" value="DUF2089"/>
</dbReference>
<dbReference type="Proteomes" id="UP000199568">
    <property type="component" value="Unassembled WGS sequence"/>
</dbReference>
<dbReference type="InterPro" id="IPR053957">
    <property type="entry name" value="DUF2089_Zn_ribbon"/>
</dbReference>
<dbReference type="OrthoDB" id="9797643at2"/>
<dbReference type="Gene3D" id="1.10.10.2840">
    <property type="entry name" value="PucR C-terminal helix-turn-helix domain"/>
    <property type="match status" value="1"/>
</dbReference>
<organism evidence="3 4">
    <name type="scientific">Natronincola peptidivorans</name>
    <dbReference type="NCBI Taxonomy" id="426128"/>
    <lineage>
        <taxon>Bacteria</taxon>
        <taxon>Bacillati</taxon>
        <taxon>Bacillota</taxon>
        <taxon>Clostridia</taxon>
        <taxon>Peptostreptococcales</taxon>
        <taxon>Natronincolaceae</taxon>
        <taxon>Natronincola</taxon>
    </lineage>
</organism>
<feature type="domain" description="DUF2089" evidence="1">
    <location>
        <begin position="42"/>
        <end position="87"/>
    </location>
</feature>
<evidence type="ECO:0008006" key="5">
    <source>
        <dbReference type="Google" id="ProtNLM"/>
    </source>
</evidence>
<dbReference type="Pfam" id="PF22747">
    <property type="entry name" value="Zn_ribbon_DUF2089"/>
    <property type="match status" value="1"/>
</dbReference>
<sequence>MNYKAPSQCPICNDELKITRMSCSKCKTNLEGQFSGCKFCKLPKDQLEFIEVFIKSRGSIKDVEKELGISYPTVRNRLEGVIQALGYRIDKIRDDMEEDALLENTSEKRQEILRGLENGEISPQEAAEQLRKLGK</sequence>
<dbReference type="STRING" id="426128.SAMN05660297_01606"/>
<evidence type="ECO:0000259" key="2">
    <source>
        <dbReference type="Pfam" id="PF22747"/>
    </source>
</evidence>
<name>A0A1I0CD41_9FIRM</name>
<dbReference type="Pfam" id="PF09862">
    <property type="entry name" value="DUF2089"/>
    <property type="match status" value="1"/>
</dbReference>
<evidence type="ECO:0000313" key="3">
    <source>
        <dbReference type="EMBL" id="SET17504.1"/>
    </source>
</evidence>
<feature type="domain" description="DUF2089" evidence="2">
    <location>
        <begin position="9"/>
        <end position="40"/>
    </location>
</feature>
<accession>A0A1I0CD41</accession>
<dbReference type="RefSeq" id="WP_090441950.1">
    <property type="nucleotide sequence ID" value="NZ_FOHU01000005.1"/>
</dbReference>
<evidence type="ECO:0000259" key="1">
    <source>
        <dbReference type="Pfam" id="PF09862"/>
    </source>
</evidence>
<proteinExistence type="predicted"/>
<reference evidence="3 4" key="1">
    <citation type="submission" date="2016-10" db="EMBL/GenBank/DDBJ databases">
        <authorList>
            <person name="de Groot N.N."/>
        </authorList>
    </citation>
    <scope>NUCLEOTIDE SEQUENCE [LARGE SCALE GENOMIC DNA]</scope>
    <source>
        <strain evidence="3 4">DSM 18979</strain>
    </source>
</reference>
<dbReference type="EMBL" id="FOHU01000005">
    <property type="protein sequence ID" value="SET17504.1"/>
    <property type="molecule type" value="Genomic_DNA"/>
</dbReference>
<dbReference type="InterPro" id="IPR042070">
    <property type="entry name" value="PucR_C-HTH_sf"/>
</dbReference>
<dbReference type="AlphaFoldDB" id="A0A1I0CD41"/>
<gene>
    <name evidence="3" type="ORF">SAMN05660297_01606</name>
</gene>
<protein>
    <recommendedName>
        <fullName evidence="5">DUF2089 domain-containing protein</fullName>
    </recommendedName>
</protein>